<accession>A0A8X7S262</accession>
<evidence type="ECO:0000313" key="3">
    <source>
        <dbReference type="Proteomes" id="UP000886595"/>
    </source>
</evidence>
<protein>
    <submittedName>
        <fullName evidence="2">Uncharacterized protein</fullName>
    </submittedName>
</protein>
<dbReference type="OrthoDB" id="930397at2759"/>
<evidence type="ECO:0000313" key="2">
    <source>
        <dbReference type="EMBL" id="KAG2299678.1"/>
    </source>
</evidence>
<feature type="region of interest" description="Disordered" evidence="1">
    <location>
        <begin position="1"/>
        <end position="93"/>
    </location>
</feature>
<dbReference type="EMBL" id="JAAMPC010000008">
    <property type="protein sequence ID" value="KAG2299678.1"/>
    <property type="molecule type" value="Genomic_DNA"/>
</dbReference>
<dbReference type="AlphaFoldDB" id="A0A8X7S262"/>
<organism evidence="2 3">
    <name type="scientific">Brassica carinata</name>
    <name type="common">Ethiopian mustard</name>
    <name type="synonym">Abyssinian cabbage</name>
    <dbReference type="NCBI Taxonomy" id="52824"/>
    <lineage>
        <taxon>Eukaryota</taxon>
        <taxon>Viridiplantae</taxon>
        <taxon>Streptophyta</taxon>
        <taxon>Embryophyta</taxon>
        <taxon>Tracheophyta</taxon>
        <taxon>Spermatophyta</taxon>
        <taxon>Magnoliopsida</taxon>
        <taxon>eudicotyledons</taxon>
        <taxon>Gunneridae</taxon>
        <taxon>Pentapetalae</taxon>
        <taxon>rosids</taxon>
        <taxon>malvids</taxon>
        <taxon>Brassicales</taxon>
        <taxon>Brassicaceae</taxon>
        <taxon>Brassiceae</taxon>
        <taxon>Brassica</taxon>
    </lineage>
</organism>
<keyword evidence="3" id="KW-1185">Reference proteome</keyword>
<evidence type="ECO:0000256" key="1">
    <source>
        <dbReference type="SAM" id="MobiDB-lite"/>
    </source>
</evidence>
<sequence>MHDFTSKKLQNRQSQVEGEKKFDGGWGKKNMMGERRHEGQLLEGELDPNDVTPPQPPISVDAVTTIPPEFNPYVSPSPAPKSSMDYMKDTLGK</sequence>
<name>A0A8X7S262_BRACI</name>
<feature type="compositionally biased region" description="Basic and acidic residues" evidence="1">
    <location>
        <begin position="31"/>
        <end position="40"/>
    </location>
</feature>
<comment type="caution">
    <text evidence="2">The sequence shown here is derived from an EMBL/GenBank/DDBJ whole genome shotgun (WGS) entry which is preliminary data.</text>
</comment>
<gene>
    <name evidence="2" type="ORF">Bca52824_036150</name>
</gene>
<proteinExistence type="predicted"/>
<reference evidence="2 3" key="1">
    <citation type="submission" date="2020-02" db="EMBL/GenBank/DDBJ databases">
        <authorList>
            <person name="Ma Q."/>
            <person name="Huang Y."/>
            <person name="Song X."/>
            <person name="Pei D."/>
        </authorList>
    </citation>
    <scope>NUCLEOTIDE SEQUENCE [LARGE SCALE GENOMIC DNA]</scope>
    <source>
        <strain evidence="2">Sxm20200214</strain>
        <tissue evidence="2">Leaf</tissue>
    </source>
</reference>
<feature type="compositionally biased region" description="Polar residues" evidence="1">
    <location>
        <begin position="7"/>
        <end position="16"/>
    </location>
</feature>
<dbReference type="Proteomes" id="UP000886595">
    <property type="component" value="Unassembled WGS sequence"/>
</dbReference>